<feature type="compositionally biased region" description="Basic and acidic residues" evidence="9">
    <location>
        <begin position="858"/>
        <end position="873"/>
    </location>
</feature>
<dbReference type="InterPro" id="IPR001584">
    <property type="entry name" value="Integrase_cat-core"/>
</dbReference>
<evidence type="ECO:0000259" key="10">
    <source>
        <dbReference type="PROSITE" id="PS50994"/>
    </source>
</evidence>
<dbReference type="CDD" id="cd09272">
    <property type="entry name" value="RNase_HI_RT_Ty1"/>
    <property type="match status" value="1"/>
</dbReference>
<keyword evidence="5" id="KW-0378">Hydrolase</keyword>
<dbReference type="GO" id="GO:0015074">
    <property type="term" value="P:DNA integration"/>
    <property type="evidence" value="ECO:0007669"/>
    <property type="project" value="InterPro"/>
</dbReference>
<evidence type="ECO:0000256" key="7">
    <source>
        <dbReference type="ARBA" id="ARBA00048173"/>
    </source>
</evidence>
<sequence>MIILNDKNYHTWKTQLLRFSDDHKSRGILEGDISESNAASLEGLTISSFTDDRNLPSEEELAFSEFSILPGSFLTEPEKDLKKRQLEFSLNNKRQSEYYRRLLKLSAHLRDSISEDLQSEILHLSKPHEIFKHIASRYEGDDLLTSHRHLTNLVGMKFTYGGDLVKFFAEMKAAWTTVLESDSYRLMPPRVLVGTILNAMPKEMSTSVENAQGQCSESDMPQKLMDEIVKRYISHHHDARVSQASAFPAVAPSPTKCSFCLQRGVKTVNHTFTECRSRHALLHPDSTSPETPEVLGFTAGTPCDPESAIFDSGASLHISGRRDLFVDFNAIPPINISAVSGPGTQATGIGKVRFQYIVGQSIKTMELHDAYFVKNSPTTLISLSRLRQANFSFHYPASSDYGLLLTSSLRPLLRIPIKDGVFKIQICTSHAHAAAYLAHPRATNSDLNTWHSRYCHLNETDLRHVLKRTEGITFPRHLTVRCDPCRLAKGTQLPYDGHHNHASAPLELIHSDVCGPIDSNTSQKQRWFITFIDEYTRFAHVYTLESKSDAFEAWCRFYNSVTNLTDFRPKYFRCDRGTEFVNHYFQRFFQDHGMKYQLTTPYSPPSNGLAERYNRTLLENTTTLLSDANLNRRHWPYAIAYVNYVRNCSPHRALKRLTPYERFFNTMPRPHRLHPFGCRVIFHNARDHHAKLDTRMSTGLFLGYPSDSNGAYILVDGQQDVVYLARSFRFDDDNLPGPKRVAHVQRYVDRDFITDHIPRPVPAPITNLGPQDTATSHVLPADGPEETPAHQPPAIEPEEPSGDKTPASHPPEENPPNVTPAPQPEEELPAQALASQQSQATSPAEDSLMADSILDKSTSPRHDANSVAEDSRHTTSASSSSPAAAPVVSASVGSTAAPSATCPAAPATGPSTDSRSLKRKTSPTTAAAPDKKIIIPGEARQQALQEARSIRLPREDVHHAYHASPVPSVNPVEPNTIKQALKSPDAHHWLAASQEELSTHSKNNTWSIVNASEVPKDRRLVGCRWVYRRKYNASNEPTTYKARLVAQGFTQEPGRDFDQASSPVTSLTTIRFLTALAVNEGFHVHQMDVKAAYLNGELKETIYMKLPPGFENNYPPESICKLNKSLYGLKQAGKVWYDKLAHTLNESGFTATHVEPCLFYSKENDAIVNVYVDDLLILSKDLKTIEDIKNLLSSKFEMKDLGVSNHILGMRINYNRDIGFAQIDLSGYIERCLTDLNLTNVVQYKMPIDPSETYSIKDADLDSPKDRADMANKPYASAVGKLNWIAYAARPDIAYAVNVCGRFSSKPSIRHWNLVRRIFGYLRRTMNHSITYARSGIRINGFTQGALQHNILEGWTDADLGGCPDTRRSMSGFVFTAAGGAISWKAKRQRCASTSTAEAEYVAIEQGGREAMWLRQLCGAISRPMNDSIQMFCDNSAAVQIVHNDSISTDFRHIDIKYHAIKDHQSQGKLNIKKIEGRNQLADLFTKGLQGDRLKSLCHQIGLQSIQSVSPQLVESEEC</sequence>
<dbReference type="GO" id="GO:0003964">
    <property type="term" value="F:RNA-directed DNA polymerase activity"/>
    <property type="evidence" value="ECO:0007669"/>
    <property type="project" value="UniProtKB-EC"/>
</dbReference>
<dbReference type="PROSITE" id="PS50994">
    <property type="entry name" value="INTEGRASE"/>
    <property type="match status" value="1"/>
</dbReference>
<dbReference type="GO" id="GO:0006508">
    <property type="term" value="P:proteolysis"/>
    <property type="evidence" value="ECO:0007669"/>
    <property type="project" value="UniProtKB-KW"/>
</dbReference>
<dbReference type="Pfam" id="PF00665">
    <property type="entry name" value="rve"/>
    <property type="match status" value="1"/>
</dbReference>
<evidence type="ECO:0000256" key="2">
    <source>
        <dbReference type="ARBA" id="ARBA00022670"/>
    </source>
</evidence>
<dbReference type="SUPFAM" id="SSF56672">
    <property type="entry name" value="DNA/RNA polymerases"/>
    <property type="match status" value="1"/>
</dbReference>
<feature type="compositionally biased region" description="Low complexity" evidence="9">
    <location>
        <begin position="874"/>
        <end position="912"/>
    </location>
</feature>
<accession>A0A4T0LEZ1</accession>
<evidence type="ECO:0000256" key="3">
    <source>
        <dbReference type="ARBA" id="ARBA00022723"/>
    </source>
</evidence>
<proteinExistence type="predicted"/>
<dbReference type="GO" id="GO:0005634">
    <property type="term" value="C:nucleus"/>
    <property type="evidence" value="ECO:0007669"/>
    <property type="project" value="UniProtKB-ARBA"/>
</dbReference>
<feature type="compositionally biased region" description="Low complexity" evidence="9">
    <location>
        <begin position="829"/>
        <end position="845"/>
    </location>
</feature>
<keyword evidence="3" id="KW-0479">Metal-binding</keyword>
<dbReference type="EMBL" id="SPRX01000117">
    <property type="protein sequence ID" value="TIC61022.1"/>
    <property type="molecule type" value="Genomic_DNA"/>
</dbReference>
<gene>
    <name evidence="11" type="ORF">E3Q01_04437</name>
</gene>
<dbReference type="GO" id="GO:0003887">
    <property type="term" value="F:DNA-directed DNA polymerase activity"/>
    <property type="evidence" value="ECO:0007669"/>
    <property type="project" value="UniProtKB-EC"/>
</dbReference>
<evidence type="ECO:0000256" key="8">
    <source>
        <dbReference type="ARBA" id="ARBA00049244"/>
    </source>
</evidence>
<evidence type="ECO:0000256" key="1">
    <source>
        <dbReference type="ARBA" id="ARBA00022578"/>
    </source>
</evidence>
<keyword evidence="2" id="KW-0645">Protease</keyword>
<dbReference type="InterPro" id="IPR013103">
    <property type="entry name" value="RVT_2"/>
</dbReference>
<comment type="caution">
    <text evidence="11">The sequence shown here is derived from an EMBL/GenBank/DDBJ whole genome shotgun (WGS) entry which is preliminary data.</text>
</comment>
<dbReference type="InterPro" id="IPR039537">
    <property type="entry name" value="Retrotran_Ty1/copia-like"/>
</dbReference>
<reference evidence="11 12" key="1">
    <citation type="submission" date="2019-03" db="EMBL/GenBank/DDBJ databases">
        <title>Sequencing 25 genomes of Wallemia mellicola.</title>
        <authorList>
            <person name="Gostincar C."/>
        </authorList>
    </citation>
    <scope>NUCLEOTIDE SEQUENCE [LARGE SCALE GENOMIC DNA]</scope>
    <source>
        <strain evidence="11 12">EXF-757</strain>
    </source>
</reference>
<name>A0A4T0LEZ1_9BASI</name>
<dbReference type="PANTHER" id="PTHR42648">
    <property type="entry name" value="TRANSPOSASE, PUTATIVE-RELATED"/>
    <property type="match status" value="1"/>
</dbReference>
<evidence type="ECO:0000256" key="5">
    <source>
        <dbReference type="ARBA" id="ARBA00022801"/>
    </source>
</evidence>
<keyword evidence="1" id="KW-0815">Transposition</keyword>
<dbReference type="InterPro" id="IPR057670">
    <property type="entry name" value="SH3_retrovirus"/>
</dbReference>
<dbReference type="SUPFAM" id="SSF53098">
    <property type="entry name" value="Ribonuclease H-like"/>
    <property type="match status" value="1"/>
</dbReference>
<dbReference type="GO" id="GO:0032196">
    <property type="term" value="P:transposition"/>
    <property type="evidence" value="ECO:0007669"/>
    <property type="project" value="UniProtKB-KW"/>
</dbReference>
<feature type="compositionally biased region" description="Pro residues" evidence="9">
    <location>
        <begin position="813"/>
        <end position="823"/>
    </location>
</feature>
<keyword evidence="4" id="KW-0064">Aspartyl protease</keyword>
<organism evidence="11 12">
    <name type="scientific">Wallemia mellicola</name>
    <dbReference type="NCBI Taxonomy" id="1708541"/>
    <lineage>
        <taxon>Eukaryota</taxon>
        <taxon>Fungi</taxon>
        <taxon>Dikarya</taxon>
        <taxon>Basidiomycota</taxon>
        <taxon>Wallemiomycotina</taxon>
        <taxon>Wallemiomycetes</taxon>
        <taxon>Wallemiales</taxon>
        <taxon>Wallemiaceae</taxon>
        <taxon>Wallemia</taxon>
    </lineage>
</organism>
<dbReference type="PANTHER" id="PTHR42648:SF24">
    <property type="entry name" value="INTEGRASE CATALYTIC DOMAIN-CONTAINING PROTEIN"/>
    <property type="match status" value="1"/>
</dbReference>
<evidence type="ECO:0000256" key="9">
    <source>
        <dbReference type="SAM" id="MobiDB-lite"/>
    </source>
</evidence>
<evidence type="ECO:0000313" key="12">
    <source>
        <dbReference type="Proteomes" id="UP000310708"/>
    </source>
</evidence>
<dbReference type="GO" id="GO:0004190">
    <property type="term" value="F:aspartic-type endopeptidase activity"/>
    <property type="evidence" value="ECO:0007669"/>
    <property type="project" value="UniProtKB-KW"/>
</dbReference>
<keyword evidence="6" id="KW-0694">RNA-binding</keyword>
<evidence type="ECO:0000256" key="6">
    <source>
        <dbReference type="ARBA" id="ARBA00022884"/>
    </source>
</evidence>
<comment type="catalytic activity">
    <reaction evidence="8">
        <text>DNA(n) + a 2'-deoxyribonucleoside 5'-triphosphate = DNA(n+1) + diphosphate</text>
        <dbReference type="Rhea" id="RHEA:22508"/>
        <dbReference type="Rhea" id="RHEA-COMP:17339"/>
        <dbReference type="Rhea" id="RHEA-COMP:17340"/>
        <dbReference type="ChEBI" id="CHEBI:33019"/>
        <dbReference type="ChEBI" id="CHEBI:61560"/>
        <dbReference type="ChEBI" id="CHEBI:173112"/>
        <dbReference type="EC" id="2.7.7.7"/>
    </reaction>
</comment>
<evidence type="ECO:0000256" key="4">
    <source>
        <dbReference type="ARBA" id="ARBA00022750"/>
    </source>
</evidence>
<dbReference type="GO" id="GO:0046872">
    <property type="term" value="F:metal ion binding"/>
    <property type="evidence" value="ECO:0007669"/>
    <property type="project" value="UniProtKB-KW"/>
</dbReference>
<evidence type="ECO:0000313" key="11">
    <source>
        <dbReference type="EMBL" id="TIC61022.1"/>
    </source>
</evidence>
<dbReference type="InterPro" id="IPR012337">
    <property type="entry name" value="RNaseH-like_sf"/>
</dbReference>
<feature type="region of interest" description="Disordered" evidence="9">
    <location>
        <begin position="756"/>
        <end position="945"/>
    </location>
</feature>
<dbReference type="InterPro" id="IPR054722">
    <property type="entry name" value="PolX-like_BBD"/>
</dbReference>
<dbReference type="Proteomes" id="UP000310708">
    <property type="component" value="Unassembled WGS sequence"/>
</dbReference>
<dbReference type="Gene3D" id="3.30.420.10">
    <property type="entry name" value="Ribonuclease H-like superfamily/Ribonuclease H"/>
    <property type="match status" value="1"/>
</dbReference>
<feature type="domain" description="Integrase catalytic" evidence="10">
    <location>
        <begin position="501"/>
        <end position="667"/>
    </location>
</feature>
<dbReference type="Pfam" id="PF25597">
    <property type="entry name" value="SH3_retrovirus"/>
    <property type="match status" value="1"/>
</dbReference>
<dbReference type="InterPro" id="IPR036397">
    <property type="entry name" value="RNaseH_sf"/>
</dbReference>
<dbReference type="GO" id="GO:0003723">
    <property type="term" value="F:RNA binding"/>
    <property type="evidence" value="ECO:0007669"/>
    <property type="project" value="UniProtKB-KW"/>
</dbReference>
<dbReference type="Pfam" id="PF22936">
    <property type="entry name" value="Pol_BBD"/>
    <property type="match status" value="1"/>
</dbReference>
<comment type="catalytic activity">
    <reaction evidence="7">
        <text>DNA(n) + a 2'-deoxyribonucleoside 5'-triphosphate = DNA(n+1) + diphosphate</text>
        <dbReference type="Rhea" id="RHEA:22508"/>
        <dbReference type="Rhea" id="RHEA-COMP:17339"/>
        <dbReference type="Rhea" id="RHEA-COMP:17340"/>
        <dbReference type="ChEBI" id="CHEBI:33019"/>
        <dbReference type="ChEBI" id="CHEBI:61560"/>
        <dbReference type="ChEBI" id="CHEBI:173112"/>
        <dbReference type="EC" id="2.7.7.49"/>
    </reaction>
</comment>
<dbReference type="Pfam" id="PF07727">
    <property type="entry name" value="RVT_2"/>
    <property type="match status" value="1"/>
</dbReference>
<protein>
    <recommendedName>
        <fullName evidence="10">Integrase catalytic domain-containing protein</fullName>
    </recommendedName>
</protein>
<dbReference type="InterPro" id="IPR043502">
    <property type="entry name" value="DNA/RNA_pol_sf"/>
</dbReference>